<dbReference type="InterPro" id="IPR000914">
    <property type="entry name" value="SBP_5_dom"/>
</dbReference>
<evidence type="ECO:0000256" key="3">
    <source>
        <dbReference type="ARBA" id="ARBA00022729"/>
    </source>
</evidence>
<dbReference type="SUPFAM" id="SSF53850">
    <property type="entry name" value="Periplasmic binding protein-like II"/>
    <property type="match status" value="1"/>
</dbReference>
<organism evidence="6">
    <name type="scientific">Sulfurimonas autotrophica</name>
    <dbReference type="NCBI Taxonomy" id="202747"/>
    <lineage>
        <taxon>Bacteria</taxon>
        <taxon>Pseudomonadati</taxon>
        <taxon>Campylobacterota</taxon>
        <taxon>Epsilonproteobacteria</taxon>
        <taxon>Campylobacterales</taxon>
        <taxon>Sulfurimonadaceae</taxon>
        <taxon>Sulfurimonas</taxon>
    </lineage>
</organism>
<name>A0A7C3FW50_9BACT</name>
<feature type="signal peptide" evidence="4">
    <location>
        <begin position="1"/>
        <end position="21"/>
    </location>
</feature>
<feature type="chain" id="PRO_5027906791" evidence="4">
    <location>
        <begin position="22"/>
        <end position="188"/>
    </location>
</feature>
<dbReference type="PANTHER" id="PTHR30290">
    <property type="entry name" value="PERIPLASMIC BINDING COMPONENT OF ABC TRANSPORTER"/>
    <property type="match status" value="1"/>
</dbReference>
<dbReference type="InterPro" id="IPR023765">
    <property type="entry name" value="SBP_5_CS"/>
</dbReference>
<evidence type="ECO:0000259" key="5">
    <source>
        <dbReference type="Pfam" id="PF00496"/>
    </source>
</evidence>
<feature type="non-terminal residue" evidence="6">
    <location>
        <position position="188"/>
    </location>
</feature>
<dbReference type="Proteomes" id="UP000886390">
    <property type="component" value="Unassembled WGS sequence"/>
</dbReference>
<dbReference type="PROSITE" id="PS01040">
    <property type="entry name" value="SBP_BACTERIAL_5"/>
    <property type="match status" value="1"/>
</dbReference>
<reference evidence="6" key="1">
    <citation type="journal article" date="2020" name="mSystems">
        <title>Genome- and Community-Level Interaction Insights into Carbon Utilization and Element Cycling Functions of Hydrothermarchaeota in Hydrothermal Sediment.</title>
        <authorList>
            <person name="Zhou Z."/>
            <person name="Liu Y."/>
            <person name="Xu W."/>
            <person name="Pan J."/>
            <person name="Luo Z.H."/>
            <person name="Li M."/>
        </authorList>
    </citation>
    <scope>NUCLEOTIDE SEQUENCE [LARGE SCALE GENOMIC DNA]</scope>
    <source>
        <strain evidence="6">HyVt-507</strain>
    </source>
</reference>
<dbReference type="Gene3D" id="3.40.190.10">
    <property type="entry name" value="Periplasmic binding protein-like II"/>
    <property type="match status" value="1"/>
</dbReference>
<dbReference type="Pfam" id="PF00496">
    <property type="entry name" value="SBP_bac_5"/>
    <property type="match status" value="1"/>
</dbReference>
<proteinExistence type="inferred from homology"/>
<dbReference type="GO" id="GO:0015833">
    <property type="term" value="P:peptide transport"/>
    <property type="evidence" value="ECO:0007669"/>
    <property type="project" value="TreeGrafter"/>
</dbReference>
<dbReference type="AlphaFoldDB" id="A0A7C3FW50"/>
<sequence length="188" mass="21457">MKILLILFFITKLFASTLQLATSANPSRLNPILATDSSSSEITGFLFNGLVKYDKDSKEIIGDLAKKFYFKNDTTLIFELREGVKWHDGKPFNAADVLFTYQTLISDKIASPYSSGFRFVKDVKVLDDYAIEVEYKKPYFKALETWMMGILPKHILKDEKNLMNSSFNTHPIGTGPYKLTQLEFSKNI</sequence>
<dbReference type="EMBL" id="DRNH01000111">
    <property type="protein sequence ID" value="HFB53509.1"/>
    <property type="molecule type" value="Genomic_DNA"/>
</dbReference>
<evidence type="ECO:0000313" key="6">
    <source>
        <dbReference type="EMBL" id="HFB53509.1"/>
    </source>
</evidence>
<gene>
    <name evidence="6" type="ORF">ENJ67_02140</name>
</gene>
<comment type="caution">
    <text evidence="6">The sequence shown here is derived from an EMBL/GenBank/DDBJ whole genome shotgun (WGS) entry which is preliminary data.</text>
</comment>
<keyword evidence="2" id="KW-0813">Transport</keyword>
<dbReference type="PANTHER" id="PTHR30290:SF9">
    <property type="entry name" value="OLIGOPEPTIDE-BINDING PROTEIN APPA"/>
    <property type="match status" value="1"/>
</dbReference>
<keyword evidence="3 4" id="KW-0732">Signal</keyword>
<protein>
    <submittedName>
        <fullName evidence="6">Peptide ABC transporter substrate-binding protein</fullName>
    </submittedName>
</protein>
<evidence type="ECO:0000256" key="1">
    <source>
        <dbReference type="ARBA" id="ARBA00005695"/>
    </source>
</evidence>
<feature type="domain" description="Solute-binding protein family 5" evidence="5">
    <location>
        <begin position="59"/>
        <end position="181"/>
    </location>
</feature>
<dbReference type="GO" id="GO:1904680">
    <property type="term" value="F:peptide transmembrane transporter activity"/>
    <property type="evidence" value="ECO:0007669"/>
    <property type="project" value="TreeGrafter"/>
</dbReference>
<evidence type="ECO:0000256" key="2">
    <source>
        <dbReference type="ARBA" id="ARBA00022448"/>
    </source>
</evidence>
<accession>A0A7C3FW50</accession>
<evidence type="ECO:0000256" key="4">
    <source>
        <dbReference type="SAM" id="SignalP"/>
    </source>
</evidence>
<dbReference type="Gene3D" id="3.90.76.10">
    <property type="entry name" value="Dipeptide-binding Protein, Domain 1"/>
    <property type="match status" value="1"/>
</dbReference>
<comment type="similarity">
    <text evidence="1">Belongs to the bacterial solute-binding protein 5 family.</text>
</comment>
<dbReference type="InterPro" id="IPR039424">
    <property type="entry name" value="SBP_5"/>
</dbReference>